<dbReference type="GO" id="GO:0009279">
    <property type="term" value="C:cell outer membrane"/>
    <property type="evidence" value="ECO:0007669"/>
    <property type="project" value="UniProtKB-SubCell"/>
</dbReference>
<evidence type="ECO:0000256" key="1">
    <source>
        <dbReference type="ARBA" id="ARBA00004442"/>
    </source>
</evidence>
<evidence type="ECO:0000256" key="7">
    <source>
        <dbReference type="ARBA" id="ARBA00023237"/>
    </source>
</evidence>
<organism evidence="10 11">
    <name type="scientific">Fulvitalea axinellae</name>
    <dbReference type="NCBI Taxonomy" id="1182444"/>
    <lineage>
        <taxon>Bacteria</taxon>
        <taxon>Pseudomonadati</taxon>
        <taxon>Bacteroidota</taxon>
        <taxon>Cytophagia</taxon>
        <taxon>Cytophagales</taxon>
        <taxon>Persicobacteraceae</taxon>
        <taxon>Fulvitalea</taxon>
    </lineage>
</organism>
<reference evidence="10 11" key="1">
    <citation type="submission" date="2021-12" db="EMBL/GenBank/DDBJ databases">
        <title>Genome sequencing of bacteria with rrn-lacking chromosome and rrn-plasmid.</title>
        <authorList>
            <person name="Anda M."/>
            <person name="Iwasaki W."/>
        </authorList>
    </citation>
    <scope>NUCLEOTIDE SEQUENCE [LARGE SCALE GENOMIC DNA]</scope>
    <source>
        <strain evidence="10 11">DSM 100852</strain>
        <plasmid evidence="10 11">pFA1</plasmid>
    </source>
</reference>
<feature type="coiled-coil region" evidence="8">
    <location>
        <begin position="353"/>
        <end position="384"/>
    </location>
</feature>
<gene>
    <name evidence="10" type="ORF">FUAX_39610</name>
</gene>
<dbReference type="RefSeq" id="WP_338395019.1">
    <property type="nucleotide sequence ID" value="NZ_AP025315.1"/>
</dbReference>
<dbReference type="GO" id="GO:0015288">
    <property type="term" value="F:porin activity"/>
    <property type="evidence" value="ECO:0007669"/>
    <property type="project" value="TreeGrafter"/>
</dbReference>
<keyword evidence="11" id="KW-1185">Reference proteome</keyword>
<keyword evidence="9" id="KW-0732">Signal</keyword>
<evidence type="ECO:0000256" key="6">
    <source>
        <dbReference type="ARBA" id="ARBA00023136"/>
    </source>
</evidence>
<evidence type="ECO:0000256" key="5">
    <source>
        <dbReference type="ARBA" id="ARBA00022692"/>
    </source>
</evidence>
<dbReference type="InterPro" id="IPR051906">
    <property type="entry name" value="TolC-like"/>
</dbReference>
<keyword evidence="4" id="KW-1134">Transmembrane beta strand</keyword>
<geneLocation type="plasmid" evidence="10 11">
    <name>pFA1</name>
</geneLocation>
<proteinExistence type="inferred from homology"/>
<dbReference type="InterPro" id="IPR003423">
    <property type="entry name" value="OMP_efflux"/>
</dbReference>
<sequence>MKKILIIAIICASSLTRAVSQTQAPSSLRDCLKIALERSHSVAKAELETEKAEQKIKETLSSGLPQIEGQASVINNLRVPVTMMPGELVGASGVVPVAMGTKYTGEAYAQATQLLYSHDFWIGVKASKKAKELYKIQKARTVEEVIYQIAGAYYKWLRFGDQADALKDNIEKMEKVIKAQHGFTQQGLAHKLDENRLKVKLSNLNVSRNELLTAEATQLNLIKLYMGLRTTESLNLQKEPMGAEGLVLQPLLDEPDFSKRPDIRLLKKQFELKELEKQSIAAKYYPSLVAVGNLKTQAQREEFNIFGDRKWFSSSFVGIQLNIPIFDGMKKRAQSKQVKIEIEQLGHDLQFAGQSANVEIQNAKRQLRDAYQNVLAQKENLRLAEDVFTQTEARYKAQVASLTDLLNAEVTLRESQNSLYSQNLKLKEAGLDVLKAEGRLTTLVETP</sequence>
<dbReference type="Pfam" id="PF02321">
    <property type="entry name" value="OEP"/>
    <property type="match status" value="1"/>
</dbReference>
<accession>A0AAU9CYE5</accession>
<keyword evidence="7" id="KW-0998">Cell outer membrane</keyword>
<dbReference type="EMBL" id="AP025315">
    <property type="protein sequence ID" value="BDD11529.1"/>
    <property type="molecule type" value="Genomic_DNA"/>
</dbReference>
<comment type="similarity">
    <text evidence="2">Belongs to the outer membrane factor (OMF) (TC 1.B.17) family.</text>
</comment>
<keyword evidence="10" id="KW-0614">Plasmid</keyword>
<dbReference type="Proteomes" id="UP001348817">
    <property type="component" value="Plasmid pFA1"/>
</dbReference>
<evidence type="ECO:0000313" key="10">
    <source>
        <dbReference type="EMBL" id="BDD11529.1"/>
    </source>
</evidence>
<dbReference type="Gene3D" id="1.20.1600.10">
    <property type="entry name" value="Outer membrane efflux proteins (OEP)"/>
    <property type="match status" value="1"/>
</dbReference>
<keyword evidence="8" id="KW-0175">Coiled coil</keyword>
<evidence type="ECO:0000256" key="9">
    <source>
        <dbReference type="SAM" id="SignalP"/>
    </source>
</evidence>
<keyword evidence="3" id="KW-0813">Transport</keyword>
<keyword evidence="6" id="KW-0472">Membrane</keyword>
<name>A0AAU9CYE5_9BACT</name>
<dbReference type="AlphaFoldDB" id="A0AAU9CYE5"/>
<dbReference type="PANTHER" id="PTHR30026:SF20">
    <property type="entry name" value="OUTER MEMBRANE PROTEIN TOLC"/>
    <property type="match status" value="1"/>
</dbReference>
<feature type="signal peptide" evidence="9">
    <location>
        <begin position="1"/>
        <end position="18"/>
    </location>
</feature>
<dbReference type="KEGG" id="fax:FUAX_39610"/>
<evidence type="ECO:0000313" key="11">
    <source>
        <dbReference type="Proteomes" id="UP001348817"/>
    </source>
</evidence>
<comment type="subcellular location">
    <subcellularLocation>
        <location evidence="1">Cell outer membrane</location>
    </subcellularLocation>
</comment>
<dbReference type="GO" id="GO:0015562">
    <property type="term" value="F:efflux transmembrane transporter activity"/>
    <property type="evidence" value="ECO:0007669"/>
    <property type="project" value="InterPro"/>
</dbReference>
<keyword evidence="5" id="KW-0812">Transmembrane</keyword>
<dbReference type="PANTHER" id="PTHR30026">
    <property type="entry name" value="OUTER MEMBRANE PROTEIN TOLC"/>
    <property type="match status" value="1"/>
</dbReference>
<evidence type="ECO:0000256" key="8">
    <source>
        <dbReference type="SAM" id="Coils"/>
    </source>
</evidence>
<evidence type="ECO:0000256" key="2">
    <source>
        <dbReference type="ARBA" id="ARBA00007613"/>
    </source>
</evidence>
<dbReference type="GO" id="GO:1990281">
    <property type="term" value="C:efflux pump complex"/>
    <property type="evidence" value="ECO:0007669"/>
    <property type="project" value="TreeGrafter"/>
</dbReference>
<evidence type="ECO:0000256" key="4">
    <source>
        <dbReference type="ARBA" id="ARBA00022452"/>
    </source>
</evidence>
<dbReference type="SUPFAM" id="SSF56954">
    <property type="entry name" value="Outer membrane efflux proteins (OEP)"/>
    <property type="match status" value="1"/>
</dbReference>
<evidence type="ECO:0000256" key="3">
    <source>
        <dbReference type="ARBA" id="ARBA00022448"/>
    </source>
</evidence>
<protein>
    <submittedName>
        <fullName evidence="10">Transporter</fullName>
    </submittedName>
</protein>
<feature type="chain" id="PRO_5043616904" evidence="9">
    <location>
        <begin position="19"/>
        <end position="447"/>
    </location>
</feature>